<dbReference type="Proteomes" id="UP000196435">
    <property type="component" value="Unassembled WGS sequence"/>
</dbReference>
<evidence type="ECO:0000313" key="3">
    <source>
        <dbReference type="Proteomes" id="UP000196435"/>
    </source>
</evidence>
<evidence type="ECO:0000313" key="4">
    <source>
        <dbReference type="Proteomes" id="UP000224871"/>
    </source>
</evidence>
<reference evidence="1 4" key="3">
    <citation type="journal article" date="2017" name="Nat. Microbiol.">
        <title>Natural product diversity associated with the nematode symbionts Photorhabdus and Xenorhabdus.</title>
        <authorList>
            <person name="Tobias N.J."/>
            <person name="Wolff H."/>
            <person name="Djahanschiri B."/>
            <person name="Grundmann F."/>
            <person name="Kronenwerth M."/>
            <person name="Shi Y.M."/>
            <person name="Simonyi S."/>
            <person name="Grun P."/>
            <person name="Shapiro-Ilan D."/>
            <person name="Pidot S.J."/>
            <person name="Stinear T.P."/>
            <person name="Ebersberger I."/>
            <person name="Bode H.B."/>
        </authorList>
    </citation>
    <scope>NUCLEOTIDE SEQUENCE [LARGE SCALE GENOMIC DNA]</scope>
    <source>
        <strain evidence="1 4">DSM 16336</strain>
    </source>
</reference>
<protein>
    <submittedName>
        <fullName evidence="2">Uncharacterized protein</fullName>
    </submittedName>
</protein>
<evidence type="ECO:0000313" key="2">
    <source>
        <dbReference type="EMBL" id="SIP73159.1"/>
    </source>
</evidence>
<dbReference type="AlphaFoldDB" id="A0A1N6MWQ0"/>
<name>A0A1N6MWQ0_9GAMM</name>
<proteinExistence type="predicted"/>
<dbReference type="Proteomes" id="UP000224871">
    <property type="component" value="Unassembled WGS sequence"/>
</dbReference>
<sequence>MAMGMRMHLSERVLIFVGQEARFGRMWKRGPDWSISDLYFSPDPNCINPANAWPHLHLGYTYQDTLRYLGGKTRNLQRIEIFKHNYWNIQAITQFSQPMQLAILSVQTFWTPPPLR</sequence>
<gene>
    <name evidence="1" type="ORF">Xinn_01554</name>
    <name evidence="2" type="ORF">XIS1_1750051</name>
</gene>
<evidence type="ECO:0000313" key="1">
    <source>
        <dbReference type="EMBL" id="PHM36611.1"/>
    </source>
</evidence>
<reference evidence="2" key="1">
    <citation type="submission" date="2016-12" db="EMBL/GenBank/DDBJ databases">
        <authorList>
            <person name="Song W.-J."/>
            <person name="Kurnit D.M."/>
        </authorList>
    </citation>
    <scope>NUCLEOTIDE SEQUENCE [LARGE SCALE GENOMIC DNA]</scope>
    <source>
        <strain evidence="2">HGB1681</strain>
    </source>
</reference>
<reference evidence="3" key="2">
    <citation type="submission" date="2016-12" db="EMBL/GenBank/DDBJ databases">
        <authorList>
            <person name="Gaudriault S."/>
        </authorList>
    </citation>
    <scope>NUCLEOTIDE SEQUENCE [LARGE SCALE GENOMIC DNA]</scope>
    <source>
        <strain evidence="3">HGB1681 (deposited as PTA-6826 in the American Type Culture Collection)</strain>
    </source>
</reference>
<dbReference type="EMBL" id="FTLG01000085">
    <property type="protein sequence ID" value="SIP73159.1"/>
    <property type="molecule type" value="Genomic_DNA"/>
</dbReference>
<dbReference type="EMBL" id="NIBU01000013">
    <property type="protein sequence ID" value="PHM36611.1"/>
    <property type="molecule type" value="Genomic_DNA"/>
</dbReference>
<organism evidence="2 3">
    <name type="scientific">Xenorhabdus innexi</name>
    <dbReference type="NCBI Taxonomy" id="290109"/>
    <lineage>
        <taxon>Bacteria</taxon>
        <taxon>Pseudomonadati</taxon>
        <taxon>Pseudomonadota</taxon>
        <taxon>Gammaproteobacteria</taxon>
        <taxon>Enterobacterales</taxon>
        <taxon>Morganellaceae</taxon>
        <taxon>Xenorhabdus</taxon>
    </lineage>
</organism>
<keyword evidence="4" id="KW-1185">Reference proteome</keyword>
<accession>A0A1N6MWQ0</accession>